<evidence type="ECO:0000313" key="1">
    <source>
        <dbReference type="EMBL" id="KPW92122.1"/>
    </source>
</evidence>
<reference evidence="1 2" key="1">
    <citation type="submission" date="2015-09" db="EMBL/GenBank/DDBJ databases">
        <title>Genome announcement of multiple Pseudomonas syringae strains.</title>
        <authorList>
            <person name="Thakur S."/>
            <person name="Wang P.W."/>
            <person name="Gong Y."/>
            <person name="Weir B.S."/>
            <person name="Guttman D.S."/>
        </authorList>
    </citation>
    <scope>NUCLEOTIDE SEQUENCE [LARGE SCALE GENOMIC DNA]</scope>
    <source>
        <strain evidence="1 2">ICMP9419</strain>
    </source>
</reference>
<accession>A0A0P9N485</accession>
<dbReference type="Proteomes" id="UP000050381">
    <property type="component" value="Unassembled WGS sequence"/>
</dbReference>
<proteinExistence type="predicted"/>
<dbReference type="GO" id="GO:0051301">
    <property type="term" value="P:cell division"/>
    <property type="evidence" value="ECO:0007669"/>
    <property type="project" value="UniProtKB-KW"/>
</dbReference>
<sequence>MDHLRIGQVLALGGGRHHQVILYQPDDQSAVPSGQLVPLAKRLGIHRADFRVVALATLANVVVQPGHVDQFRLGQLAHEFAGQREFFRDLGVLQLAQMLDQVKGMGIDGIDMKQVVLHLPDDKAKLRQVAPQDPVAVHASQVAVHADLALEQLDEQAGVADVVAEVVIDQVTVLPQQANGIGAYSLDLRLLGHQYEDFEHGEGGATEHIGVTCFDVAVVQLEAGVDRLRRRGIFRCEDDFLEVLDDQFAELGDAHHHPVVLLHEVFDGLLGILAFETQQGRDGALVIEQQAVFGTPGEHVQGVADLPQKLLG</sequence>
<organism evidence="1 2">
    <name type="scientific">Pseudomonas syringae pv. castaneae</name>
    <dbReference type="NCBI Taxonomy" id="264450"/>
    <lineage>
        <taxon>Bacteria</taxon>
        <taxon>Pseudomonadati</taxon>
        <taxon>Pseudomonadota</taxon>
        <taxon>Gammaproteobacteria</taxon>
        <taxon>Pseudomonadales</taxon>
        <taxon>Pseudomonadaceae</taxon>
        <taxon>Pseudomonas</taxon>
        <taxon>Pseudomonas syringae</taxon>
    </lineage>
</organism>
<protein>
    <submittedName>
        <fullName evidence="1">Cell division protein FtsB</fullName>
    </submittedName>
</protein>
<dbReference type="AlphaFoldDB" id="A0A0P9N485"/>
<keyword evidence="1" id="KW-0131">Cell cycle</keyword>
<evidence type="ECO:0000313" key="2">
    <source>
        <dbReference type="Proteomes" id="UP000050381"/>
    </source>
</evidence>
<keyword evidence="1" id="KW-0132">Cell division</keyword>
<gene>
    <name evidence="1" type="ORF">ALO79_200224</name>
</gene>
<comment type="caution">
    <text evidence="1">The sequence shown here is derived from an EMBL/GenBank/DDBJ whole genome shotgun (WGS) entry which is preliminary data.</text>
</comment>
<dbReference type="EMBL" id="LJQD01000415">
    <property type="protein sequence ID" value="KPW92122.1"/>
    <property type="molecule type" value="Genomic_DNA"/>
</dbReference>
<name>A0A0P9N485_PSESX</name>